<dbReference type="AlphaFoldDB" id="A0A0W0S3H2"/>
<dbReference type="InterPro" id="IPR017438">
    <property type="entry name" value="ATP-NAD_kinase_N"/>
</dbReference>
<keyword evidence="2" id="KW-0808">Transferase</keyword>
<dbReference type="GO" id="GO:0016301">
    <property type="term" value="F:kinase activity"/>
    <property type="evidence" value="ECO:0007669"/>
    <property type="project" value="UniProtKB-KW"/>
</dbReference>
<dbReference type="EMBL" id="LNXV01000033">
    <property type="protein sequence ID" value="KTC77960.1"/>
    <property type="molecule type" value="Genomic_DNA"/>
</dbReference>
<name>A0A0W0S3H2_9GAMM</name>
<gene>
    <name evidence="2" type="ORF">Lbru_2252</name>
</gene>
<protein>
    <submittedName>
        <fullName evidence="2">Diacylglycerol kinase</fullName>
    </submittedName>
</protein>
<evidence type="ECO:0000259" key="1">
    <source>
        <dbReference type="PROSITE" id="PS50146"/>
    </source>
</evidence>
<keyword evidence="2" id="KW-0418">Kinase</keyword>
<dbReference type="OrthoDB" id="142078at2"/>
<evidence type="ECO:0000313" key="2">
    <source>
        <dbReference type="EMBL" id="KTC77960.1"/>
    </source>
</evidence>
<evidence type="ECO:0000313" key="3">
    <source>
        <dbReference type="Proteomes" id="UP000054742"/>
    </source>
</evidence>
<dbReference type="SUPFAM" id="SSF111331">
    <property type="entry name" value="NAD kinase/diacylglycerol kinase-like"/>
    <property type="match status" value="1"/>
</dbReference>
<dbReference type="PROSITE" id="PS50146">
    <property type="entry name" value="DAGK"/>
    <property type="match status" value="1"/>
</dbReference>
<keyword evidence="3" id="KW-1185">Reference proteome</keyword>
<dbReference type="STRING" id="29422.Lbru_2252"/>
<dbReference type="Gene3D" id="2.60.200.40">
    <property type="match status" value="1"/>
</dbReference>
<proteinExistence type="predicted"/>
<reference evidence="2 3" key="1">
    <citation type="submission" date="2015-11" db="EMBL/GenBank/DDBJ databases">
        <title>Genomic analysis of 38 Legionella species identifies large and diverse effector repertoires.</title>
        <authorList>
            <person name="Burstein D."/>
            <person name="Amaro F."/>
            <person name="Zusman T."/>
            <person name="Lifshitz Z."/>
            <person name="Cohen O."/>
            <person name="Gilbert J.A."/>
            <person name="Pupko T."/>
            <person name="Shuman H.A."/>
            <person name="Segal G."/>
        </authorList>
    </citation>
    <scope>NUCLEOTIDE SEQUENCE [LARGE SCALE GENOMIC DNA]</scope>
    <source>
        <strain evidence="2 3">ATCC 43878</strain>
    </source>
</reference>
<comment type="caution">
    <text evidence="2">The sequence shown here is derived from an EMBL/GenBank/DDBJ whole genome shotgun (WGS) entry which is preliminary data.</text>
</comment>
<dbReference type="Pfam" id="PF00781">
    <property type="entry name" value="DAGK_cat"/>
    <property type="match status" value="1"/>
</dbReference>
<dbReference type="InterPro" id="IPR016064">
    <property type="entry name" value="NAD/diacylglycerol_kinase_sf"/>
</dbReference>
<dbReference type="Proteomes" id="UP000054742">
    <property type="component" value="Unassembled WGS sequence"/>
</dbReference>
<accession>A0A0W0S3H2</accession>
<feature type="domain" description="DAGKc" evidence="1">
    <location>
        <begin position="1"/>
        <end position="123"/>
    </location>
</feature>
<dbReference type="RefSeq" id="WP_058442244.1">
    <property type="nucleotide sequence ID" value="NZ_CAAAHU010000018.1"/>
</dbReference>
<dbReference type="InterPro" id="IPR001206">
    <property type="entry name" value="Diacylglycerol_kinase_cat_dom"/>
</dbReference>
<dbReference type="PATRIC" id="fig|29422.6.peg.2401"/>
<organism evidence="2 3">
    <name type="scientific">Legionella brunensis</name>
    <dbReference type="NCBI Taxonomy" id="29422"/>
    <lineage>
        <taxon>Bacteria</taxon>
        <taxon>Pseudomonadati</taxon>
        <taxon>Pseudomonadota</taxon>
        <taxon>Gammaproteobacteria</taxon>
        <taxon>Legionellales</taxon>
        <taxon>Legionellaceae</taxon>
        <taxon>Legionella</taxon>
    </lineage>
</organism>
<sequence length="286" mass="32510">MTDIAIVLNKKAKNAEQIKNYLDALKKDHIDHYCFQVEPKDLEAHIKDCMSQCSLLLIGGGDGTIRSAAQWCANSAVTLGVLPLGTMNHFAKELDLPLTPHDLIAAIKESKRIKIDLAEVNGSIFINNSSIGFYPKLAKKRDYYSKYYPKWLSYIPSFLETLQYHETFPIVIQSEDLNLAIRTSFFMISNNLYSYQFPATIKRDNFNQKLLGIYYLKYGKISVAKVFSHFFSKANHFEVMKSEVTIQVDVKNMDKVNISLDGDTMTMATPLIYRSLPNALQILAAR</sequence>
<dbReference type="Gene3D" id="3.40.50.10330">
    <property type="entry name" value="Probable inorganic polyphosphate/atp-NAD kinase, domain 1"/>
    <property type="match status" value="1"/>
</dbReference>